<dbReference type="PANTHER" id="PTHR30627">
    <property type="entry name" value="PEPTIDOGLYCAN D,D-TRANSPEPTIDASE"/>
    <property type="match status" value="1"/>
</dbReference>
<dbReference type="PANTHER" id="PTHR30627:SF24">
    <property type="entry name" value="PENICILLIN-BINDING PROTEIN 4B"/>
    <property type="match status" value="1"/>
</dbReference>
<protein>
    <submittedName>
        <fullName evidence="3">Peptidoglycan glycosyltransferase</fullName>
    </submittedName>
</protein>
<feature type="domain" description="Penicillin-binding protein transpeptidase" evidence="1">
    <location>
        <begin position="158"/>
        <end position="476"/>
    </location>
</feature>
<evidence type="ECO:0000313" key="4">
    <source>
        <dbReference type="Proteomes" id="UP000074382"/>
    </source>
</evidence>
<dbReference type="InterPro" id="IPR054120">
    <property type="entry name" value="PBPA_dimer"/>
</dbReference>
<gene>
    <name evidence="3" type="ORF">AC529_16205</name>
</gene>
<dbReference type="Pfam" id="PF00905">
    <property type="entry name" value="Transpeptidase"/>
    <property type="match status" value="1"/>
</dbReference>
<dbReference type="GO" id="GO:0071972">
    <property type="term" value="F:peptidoglycan L,D-transpeptidase activity"/>
    <property type="evidence" value="ECO:0007669"/>
    <property type="project" value="TreeGrafter"/>
</dbReference>
<dbReference type="OrthoDB" id="9766847at2"/>
<dbReference type="Gene3D" id="3.40.710.10">
    <property type="entry name" value="DD-peptidase/beta-lactamase superfamily"/>
    <property type="match status" value="1"/>
</dbReference>
<dbReference type="GO" id="GO:0005886">
    <property type="term" value="C:plasma membrane"/>
    <property type="evidence" value="ECO:0007669"/>
    <property type="project" value="TreeGrafter"/>
</dbReference>
<dbReference type="InterPro" id="IPR050515">
    <property type="entry name" value="Beta-lactam/transpept"/>
</dbReference>
<evidence type="ECO:0000259" key="2">
    <source>
        <dbReference type="Pfam" id="PF21922"/>
    </source>
</evidence>
<sequence>MNKPIRRLAVFSLALFGVLLLNTTWIQAFQADWLREHEFNRRDVAERTSLPRGPIVVANEQIATSTFVEDGEYYQRDYPEGELYAHPVGVFNPMGNFGIEQTHNSYLDGSDESLMVRNFLDMLTGTDPQGASVVLTLNPAAQQAALDGLRANATNGRGAAVALDPKTGAILAAASIPTYDPNSVADLSDVNTSVENWNKLADDENQPLLNRAFNELYPPGSTFKIVTAATALENGHTIESTIDAPAAIPLGGSSLPNAFGGPCNGGAPDSIAHSIEISCNTSMANWAIELGAEALHEQASAFGFNSGPMNVPLPVTESSAPLEPDDNLRAQMGIGQGQLQATPLQMAMVAAAVANDGTIMQPYLVQEILGPDMSEIESTTPQVFSEAISADTAEQLTQAMILVTEGAEGSGKSGAIPGIQVAGKTGTAEVGDGDTHNWFISFAPADDPQVAVAVVIERGNASGGTLAAPVAKAIMEAVINSE</sequence>
<keyword evidence="3" id="KW-0808">Transferase</keyword>
<dbReference type="Gene3D" id="3.90.1310.10">
    <property type="entry name" value="Penicillin-binding protein 2a (Domain 2)"/>
    <property type="match status" value="1"/>
</dbReference>
<evidence type="ECO:0000259" key="1">
    <source>
        <dbReference type="Pfam" id="PF00905"/>
    </source>
</evidence>
<dbReference type="Pfam" id="PF21922">
    <property type="entry name" value="PBP_dimer_2"/>
    <property type="match status" value="1"/>
</dbReference>
<dbReference type="Proteomes" id="UP000074382">
    <property type="component" value="Unassembled WGS sequence"/>
</dbReference>
<dbReference type="EMBL" id="LGEM01000114">
    <property type="protein sequence ID" value="KUP95688.1"/>
    <property type="molecule type" value="Genomic_DNA"/>
</dbReference>
<dbReference type="PATRIC" id="fig|665004.4.peg.4014"/>
<dbReference type="InterPro" id="IPR001460">
    <property type="entry name" value="PCN-bd_Tpept"/>
</dbReference>
<evidence type="ECO:0000313" key="3">
    <source>
        <dbReference type="EMBL" id="KUP95688.1"/>
    </source>
</evidence>
<keyword evidence="4" id="KW-1185">Reference proteome</keyword>
<dbReference type="InterPro" id="IPR036138">
    <property type="entry name" value="PBP_dimer_sf"/>
</dbReference>
<proteinExistence type="predicted"/>
<feature type="domain" description="Penicillin binding protein A dimerisation" evidence="2">
    <location>
        <begin position="52"/>
        <end position="133"/>
    </location>
</feature>
<name>A0A147KEJ7_THECS</name>
<accession>A0A147KEJ7</accession>
<dbReference type="SUPFAM" id="SSF56601">
    <property type="entry name" value="beta-lactamase/transpeptidase-like"/>
    <property type="match status" value="1"/>
</dbReference>
<dbReference type="GO" id="GO:0016740">
    <property type="term" value="F:transferase activity"/>
    <property type="evidence" value="ECO:0007669"/>
    <property type="project" value="UniProtKB-KW"/>
</dbReference>
<dbReference type="GO" id="GO:0071555">
    <property type="term" value="P:cell wall organization"/>
    <property type="evidence" value="ECO:0007669"/>
    <property type="project" value="TreeGrafter"/>
</dbReference>
<reference evidence="4" key="1">
    <citation type="journal article" date="2017" name="Acta Aliment.">
        <title>Plant polysaccharide degrading enzyme system of Thermpbifida cellulosilytica TB100 revealed by de novo genome project data.</title>
        <authorList>
            <person name="Toth A."/>
            <person name="Baka E."/>
            <person name="Luzics S."/>
            <person name="Bata-Vidacs I."/>
            <person name="Nagy I."/>
            <person name="Balint B."/>
            <person name="Herceg R."/>
            <person name="Olasz F."/>
            <person name="Wilk T."/>
            <person name="Nagy T."/>
            <person name="Kriszt B."/>
            <person name="Nagy I."/>
            <person name="Kukolya J."/>
        </authorList>
    </citation>
    <scope>NUCLEOTIDE SEQUENCE [LARGE SCALE GENOMIC DNA]</scope>
    <source>
        <strain evidence="4">TB100</strain>
    </source>
</reference>
<dbReference type="InterPro" id="IPR012338">
    <property type="entry name" value="Beta-lactam/transpept-like"/>
</dbReference>
<dbReference type="STRING" id="665004.AC529_16205"/>
<comment type="caution">
    <text evidence="3">The sequence shown here is derived from an EMBL/GenBank/DDBJ whole genome shotgun (WGS) entry which is preliminary data.</text>
</comment>
<dbReference type="GO" id="GO:0008658">
    <property type="term" value="F:penicillin binding"/>
    <property type="evidence" value="ECO:0007669"/>
    <property type="project" value="InterPro"/>
</dbReference>
<dbReference type="AlphaFoldDB" id="A0A147KEJ7"/>
<dbReference type="SUPFAM" id="SSF56519">
    <property type="entry name" value="Penicillin binding protein dimerisation domain"/>
    <property type="match status" value="1"/>
</dbReference>
<dbReference type="RefSeq" id="WP_068758592.1">
    <property type="nucleotide sequence ID" value="NZ_KQ950188.1"/>
</dbReference>
<organism evidence="3 4">
    <name type="scientific">Thermobifida cellulosilytica TB100</name>
    <dbReference type="NCBI Taxonomy" id="665004"/>
    <lineage>
        <taxon>Bacteria</taxon>
        <taxon>Bacillati</taxon>
        <taxon>Actinomycetota</taxon>
        <taxon>Actinomycetes</taxon>
        <taxon>Streptosporangiales</taxon>
        <taxon>Nocardiopsidaceae</taxon>
        <taxon>Thermobifida</taxon>
    </lineage>
</organism>